<dbReference type="AlphaFoldDB" id="A0A7S0INM2"/>
<dbReference type="EMBL" id="HBER01004953">
    <property type="protein sequence ID" value="CAD8527258.1"/>
    <property type="molecule type" value="Transcribed_RNA"/>
</dbReference>
<evidence type="ECO:0000256" key="1">
    <source>
        <dbReference type="SAM" id="SignalP"/>
    </source>
</evidence>
<evidence type="ECO:0000313" key="2">
    <source>
        <dbReference type="EMBL" id="CAD8527258.1"/>
    </source>
</evidence>
<protein>
    <submittedName>
        <fullName evidence="2">Uncharacterized protein</fullName>
    </submittedName>
</protein>
<dbReference type="Pfam" id="PF25192">
    <property type="entry name" value="DiatomPyrShell"/>
    <property type="match status" value="1"/>
</dbReference>
<sequence length="266" mass="28658">MMLSAGFLTLAALQGAAAFAAVGARAGRPLNAVSRSGTTPISAMADTQSSGWSIKEITPDGSLVQRVEGKTRKTWKFNDLSKDRVQVALTSEGRPVTADIQLWLGPDWTPFSLKAYSEDGKERPIQTLVGTRNKAAMIEVRNVGEYEFPFSAASNYAKGAMALVPQEIPATTPGERVDGGALRSFSLEPSTQQLEVVLNTAGKQLNARIELLNAPNNPKQTFEVFTNNGELNSLCVCFNCPDAGNTVRIVNLAPVEFPCFIHLNEI</sequence>
<proteinExistence type="predicted"/>
<feature type="signal peptide" evidence="1">
    <location>
        <begin position="1"/>
        <end position="18"/>
    </location>
</feature>
<feature type="chain" id="PRO_5030841362" evidence="1">
    <location>
        <begin position="19"/>
        <end position="266"/>
    </location>
</feature>
<dbReference type="InterPro" id="IPR057491">
    <property type="entry name" value="DiatomPyrShell"/>
</dbReference>
<keyword evidence="1" id="KW-0732">Signal</keyword>
<accession>A0A7S0INM2</accession>
<gene>
    <name evidence="2" type="ORF">CLEP1334_LOCUS2479</name>
</gene>
<reference evidence="2" key="1">
    <citation type="submission" date="2021-01" db="EMBL/GenBank/DDBJ databases">
        <authorList>
            <person name="Corre E."/>
            <person name="Pelletier E."/>
            <person name="Niang G."/>
            <person name="Scheremetjew M."/>
            <person name="Finn R."/>
            <person name="Kale V."/>
            <person name="Holt S."/>
            <person name="Cochrane G."/>
            <person name="Meng A."/>
            <person name="Brown T."/>
            <person name="Cohen L."/>
        </authorList>
    </citation>
    <scope>NUCLEOTIDE SEQUENCE</scope>
    <source>
        <strain evidence="2">RCC1130</strain>
    </source>
</reference>
<name>A0A7S0INM2_9EUKA</name>
<organism evidence="2">
    <name type="scientific">Calcidiscus leptoporus</name>
    <dbReference type="NCBI Taxonomy" id="127549"/>
    <lineage>
        <taxon>Eukaryota</taxon>
        <taxon>Haptista</taxon>
        <taxon>Haptophyta</taxon>
        <taxon>Prymnesiophyceae</taxon>
        <taxon>Coccolithales</taxon>
        <taxon>Calcidiscaceae</taxon>
        <taxon>Calcidiscus</taxon>
    </lineage>
</organism>